<organism evidence="1 2">
    <name type="scientific">Punica granatum</name>
    <name type="common">Pomegranate</name>
    <dbReference type="NCBI Taxonomy" id="22663"/>
    <lineage>
        <taxon>Eukaryota</taxon>
        <taxon>Viridiplantae</taxon>
        <taxon>Streptophyta</taxon>
        <taxon>Embryophyta</taxon>
        <taxon>Tracheophyta</taxon>
        <taxon>Spermatophyta</taxon>
        <taxon>Magnoliopsida</taxon>
        <taxon>eudicotyledons</taxon>
        <taxon>Gunneridae</taxon>
        <taxon>Pentapetalae</taxon>
        <taxon>rosids</taxon>
        <taxon>malvids</taxon>
        <taxon>Myrtales</taxon>
        <taxon>Lythraceae</taxon>
        <taxon>Punica</taxon>
    </lineage>
</organism>
<proteinExistence type="predicted"/>
<sequence>MYADVSVGIKVGDVEVRTGRRFLVTALVGIPRIAWPGTGSSAAGPLPAARTQPLIHESAGGLVAMAVAEAGGRIHIWSHYENRETVGFSGYLCLPQGLVQSVSALKSSTLTAS</sequence>
<accession>A0A2I0H1E0</accession>
<dbReference type="AlphaFoldDB" id="A0A2I0H1E0"/>
<name>A0A2I0H1E0_PUNGR</name>
<dbReference type="Proteomes" id="UP000233551">
    <property type="component" value="Unassembled WGS sequence"/>
</dbReference>
<evidence type="ECO:0000313" key="2">
    <source>
        <dbReference type="Proteomes" id="UP000233551"/>
    </source>
</evidence>
<gene>
    <name evidence="1" type="ORF">CRG98_049969</name>
</gene>
<keyword evidence="2" id="KW-1185">Reference proteome</keyword>
<evidence type="ECO:0000313" key="1">
    <source>
        <dbReference type="EMBL" id="PKH89215.1"/>
    </source>
</evidence>
<dbReference type="EMBL" id="PGOL01043974">
    <property type="protein sequence ID" value="PKH89215.1"/>
    <property type="molecule type" value="Genomic_DNA"/>
</dbReference>
<protein>
    <submittedName>
        <fullName evidence="1">Uncharacterized protein</fullName>
    </submittedName>
</protein>
<reference evidence="1 2" key="1">
    <citation type="submission" date="2017-11" db="EMBL/GenBank/DDBJ databases">
        <title>De-novo sequencing of pomegranate (Punica granatum L.) genome.</title>
        <authorList>
            <person name="Akparov Z."/>
            <person name="Amiraslanov A."/>
            <person name="Hajiyeva S."/>
            <person name="Abbasov M."/>
            <person name="Kaur K."/>
            <person name="Hamwieh A."/>
            <person name="Solovyev V."/>
            <person name="Salamov A."/>
            <person name="Braich B."/>
            <person name="Kosarev P."/>
            <person name="Mahmoud A."/>
            <person name="Hajiyev E."/>
            <person name="Babayeva S."/>
            <person name="Izzatullayeva V."/>
            <person name="Mammadov A."/>
            <person name="Mammadov A."/>
            <person name="Sharifova S."/>
            <person name="Ojaghi J."/>
            <person name="Eynullazada K."/>
            <person name="Bayramov B."/>
            <person name="Abdulazimova A."/>
            <person name="Shahmuradov I."/>
        </authorList>
    </citation>
    <scope>NUCLEOTIDE SEQUENCE [LARGE SCALE GENOMIC DNA]</scope>
    <source>
        <strain evidence="2">cv. AG2017</strain>
        <tissue evidence="1">Leaf</tissue>
    </source>
</reference>
<comment type="caution">
    <text evidence="1">The sequence shown here is derived from an EMBL/GenBank/DDBJ whole genome shotgun (WGS) entry which is preliminary data.</text>
</comment>